<sequence length="62" mass="7436">MKKWQVYVYPVLTGVLSVLLYYFLRSARDAPFEWPIPIALFIGLTGAQFILYRRAYRRQHNQ</sequence>
<gene>
    <name evidence="2" type="ORF">ACFQIC_07620</name>
</gene>
<comment type="caution">
    <text evidence="2">The sequence shown here is derived from an EMBL/GenBank/DDBJ whole genome shotgun (WGS) entry which is preliminary data.</text>
</comment>
<keyword evidence="3" id="KW-1185">Reference proteome</keyword>
<reference evidence="3" key="1">
    <citation type="journal article" date="2019" name="Int. J. Syst. Evol. Microbiol.">
        <title>The Global Catalogue of Microorganisms (GCM) 10K type strain sequencing project: providing services to taxonomists for standard genome sequencing and annotation.</title>
        <authorList>
            <consortium name="The Broad Institute Genomics Platform"/>
            <consortium name="The Broad Institute Genome Sequencing Center for Infectious Disease"/>
            <person name="Wu L."/>
            <person name="Ma J."/>
        </authorList>
    </citation>
    <scope>NUCLEOTIDE SEQUENCE [LARGE SCALE GENOMIC DNA]</scope>
    <source>
        <strain evidence="3">CGMCC 4.1621</strain>
    </source>
</reference>
<feature type="transmembrane region" description="Helical" evidence="1">
    <location>
        <begin position="36"/>
        <end position="52"/>
    </location>
</feature>
<keyword evidence="1" id="KW-1133">Transmembrane helix</keyword>
<accession>A0ABW2EHC7</accession>
<protein>
    <submittedName>
        <fullName evidence="2">Uncharacterized protein</fullName>
    </submittedName>
</protein>
<evidence type="ECO:0000313" key="2">
    <source>
        <dbReference type="EMBL" id="MFC7061724.1"/>
    </source>
</evidence>
<feature type="transmembrane region" description="Helical" evidence="1">
    <location>
        <begin position="7"/>
        <end position="24"/>
    </location>
</feature>
<name>A0ABW2EHC7_9BACI</name>
<organism evidence="2 3">
    <name type="scientific">Halobacillus seohaensis</name>
    <dbReference type="NCBI Taxonomy" id="447421"/>
    <lineage>
        <taxon>Bacteria</taxon>
        <taxon>Bacillati</taxon>
        <taxon>Bacillota</taxon>
        <taxon>Bacilli</taxon>
        <taxon>Bacillales</taxon>
        <taxon>Bacillaceae</taxon>
        <taxon>Halobacillus</taxon>
    </lineage>
</organism>
<dbReference type="EMBL" id="JBHSZV010000017">
    <property type="protein sequence ID" value="MFC7061724.1"/>
    <property type="molecule type" value="Genomic_DNA"/>
</dbReference>
<keyword evidence="1" id="KW-0812">Transmembrane</keyword>
<dbReference type="Proteomes" id="UP001596410">
    <property type="component" value="Unassembled WGS sequence"/>
</dbReference>
<evidence type="ECO:0000313" key="3">
    <source>
        <dbReference type="Proteomes" id="UP001596410"/>
    </source>
</evidence>
<proteinExistence type="predicted"/>
<keyword evidence="1" id="KW-0472">Membrane</keyword>
<evidence type="ECO:0000256" key="1">
    <source>
        <dbReference type="SAM" id="Phobius"/>
    </source>
</evidence>
<dbReference type="RefSeq" id="WP_204710909.1">
    <property type="nucleotide sequence ID" value="NZ_JBHSZV010000017.1"/>
</dbReference>